<gene>
    <name evidence="6" type="primary">cpsH</name>
    <name evidence="4" type="ORF">02-B627.seq-orf8</name>
    <name evidence="5" type="ORF">1097105.seq-orf8</name>
    <name evidence="6" type="ORF">1114193.seq-orf8</name>
    <name evidence="7" type="ORF">1180230.seq-orf8</name>
</gene>
<sequence length="400" mass="46347">MKKDILFLCQYFYPEYVTSALLPYQTAKELVDNNISVDVLCGYPKEYHSKNNSTVPKIEVADGITIKRVNYLQLNRGNALFRLINYFSFVFSCFLRFATLRKYKLIYVYSNPPILPLLTVLANMLFKTKFVFVAYDIYPDIAIKTNILSEKNPISLITNLISAQVFRRAEKIVALSKEMKEYLVTQKQVDEDKIQVIPNWATEKEREVLPKDNPSEEIIISYLGNMGIPQDFDRIEEIISNEVIRTLPIQFIFAGHGSRKDKLKEFVVSNKLSNVKVHDYLQGQDYDEILQKSDYHMLSLNSDLQGLAVPSKFYSYINNEKPVIALIHEGSDIAKDIQRYDLGYVIARGELMAAVEVFTKLVQSEKVHKVKQHKVHFSKEIQLRKYVELTLEMLVKEKKV</sequence>
<evidence type="ECO:0000313" key="4">
    <source>
        <dbReference type="EMBL" id="APZ78887.1"/>
    </source>
</evidence>
<dbReference type="EMBL" id="KX870059">
    <property type="protein sequence ID" value="APZ79130.1"/>
    <property type="molecule type" value="Genomic_DNA"/>
</dbReference>
<dbReference type="PANTHER" id="PTHR46401">
    <property type="entry name" value="GLYCOSYLTRANSFERASE WBBK-RELATED"/>
    <property type="match status" value="1"/>
</dbReference>
<dbReference type="GO" id="GO:0009103">
    <property type="term" value="P:lipopolysaccharide biosynthetic process"/>
    <property type="evidence" value="ECO:0007669"/>
    <property type="project" value="TreeGrafter"/>
</dbReference>
<evidence type="ECO:0000313" key="7">
    <source>
        <dbReference type="EMBL" id="APZ79130.1"/>
    </source>
</evidence>
<reference evidence="6" key="1">
    <citation type="submission" date="2017-01" db="EMBL/GenBank/DDBJ databases">
        <title>Genetic analysis of capsular polysaccharide synthesis gene clusters from non-serotypeable of Streptococcus suis.</title>
        <authorList>
            <person name="Qiu X."/>
            <person name="Zheng H."/>
        </authorList>
    </citation>
    <scope>NUCLEOTIDE SEQUENCE</scope>
    <source>
        <strain evidence="4">02-B627</strain>
        <strain evidence="5">1097105</strain>
        <strain evidence="6">1114193</strain>
        <strain evidence="7">1180230</strain>
    </source>
</reference>
<keyword evidence="2" id="KW-0472">Membrane</keyword>
<dbReference type="SUPFAM" id="SSF53756">
    <property type="entry name" value="UDP-Glycosyltransferase/glycogen phosphorylase"/>
    <property type="match status" value="1"/>
</dbReference>
<keyword evidence="2" id="KW-0812">Transmembrane</keyword>
<accession>A0A1P8VR03</accession>
<evidence type="ECO:0000313" key="6">
    <source>
        <dbReference type="EMBL" id="APZ79051.1"/>
    </source>
</evidence>
<name>A0A1P8VR03_STRSU</name>
<proteinExistence type="predicted"/>
<evidence type="ECO:0000256" key="2">
    <source>
        <dbReference type="SAM" id="Phobius"/>
    </source>
</evidence>
<feature type="transmembrane region" description="Helical" evidence="2">
    <location>
        <begin position="79"/>
        <end position="98"/>
    </location>
</feature>
<dbReference type="EMBL" id="KX870055">
    <property type="protein sequence ID" value="APZ79051.1"/>
    <property type="molecule type" value="Genomic_DNA"/>
</dbReference>
<dbReference type="EMBL" id="KX870054">
    <property type="protein sequence ID" value="APZ79031.1"/>
    <property type="molecule type" value="Genomic_DNA"/>
</dbReference>
<evidence type="ECO:0000313" key="5">
    <source>
        <dbReference type="EMBL" id="APZ79031.1"/>
    </source>
</evidence>
<keyword evidence="1 6" id="KW-0808">Transferase</keyword>
<dbReference type="RefSeq" id="WP_148115795.1">
    <property type="nucleotide sequence ID" value="NZ_CP030010.1"/>
</dbReference>
<dbReference type="CDD" id="cd03794">
    <property type="entry name" value="GT4_WbuB-like"/>
    <property type="match status" value="1"/>
</dbReference>
<organism evidence="6">
    <name type="scientific">Streptococcus suis</name>
    <dbReference type="NCBI Taxonomy" id="1307"/>
    <lineage>
        <taxon>Bacteria</taxon>
        <taxon>Bacillati</taxon>
        <taxon>Bacillota</taxon>
        <taxon>Bacilli</taxon>
        <taxon>Lactobacillales</taxon>
        <taxon>Streptococcaceae</taxon>
        <taxon>Streptococcus</taxon>
    </lineage>
</organism>
<protein>
    <submittedName>
        <fullName evidence="6">Glycosyltransferase</fullName>
    </submittedName>
</protein>
<evidence type="ECO:0000259" key="3">
    <source>
        <dbReference type="Pfam" id="PF13439"/>
    </source>
</evidence>
<keyword evidence="2" id="KW-1133">Transmembrane helix</keyword>
<dbReference type="Pfam" id="PF13439">
    <property type="entry name" value="Glyco_transf_4"/>
    <property type="match status" value="1"/>
</dbReference>
<dbReference type="Gene3D" id="3.40.50.2000">
    <property type="entry name" value="Glycogen Phosphorylase B"/>
    <property type="match status" value="2"/>
</dbReference>
<feature type="domain" description="Glycosyltransferase subfamily 4-like N-terminal" evidence="3">
    <location>
        <begin position="24"/>
        <end position="199"/>
    </location>
</feature>
<dbReference type="EMBL" id="KX870048">
    <property type="protein sequence ID" value="APZ78887.1"/>
    <property type="molecule type" value="Genomic_DNA"/>
</dbReference>
<dbReference type="GO" id="GO:0016757">
    <property type="term" value="F:glycosyltransferase activity"/>
    <property type="evidence" value="ECO:0007669"/>
    <property type="project" value="TreeGrafter"/>
</dbReference>
<dbReference type="InterPro" id="IPR028098">
    <property type="entry name" value="Glyco_trans_4-like_N"/>
</dbReference>
<evidence type="ECO:0000256" key="1">
    <source>
        <dbReference type="ARBA" id="ARBA00022679"/>
    </source>
</evidence>
<dbReference type="AlphaFoldDB" id="A0A1P8VR03"/>
<dbReference type="PANTHER" id="PTHR46401:SF2">
    <property type="entry name" value="GLYCOSYLTRANSFERASE WBBK-RELATED"/>
    <property type="match status" value="1"/>
</dbReference>